<dbReference type="GO" id="GO:0006644">
    <property type="term" value="P:phospholipid metabolic process"/>
    <property type="evidence" value="ECO:0007669"/>
    <property type="project" value="InterPro"/>
</dbReference>
<dbReference type="OrthoDB" id="5120271at2759"/>
<reference evidence="1 2" key="1">
    <citation type="journal article" date="2018" name="Nat. Ecol. Evol.">
        <title>Pezizomycetes genomes reveal the molecular basis of ectomycorrhizal truffle lifestyle.</title>
        <authorList>
            <person name="Murat C."/>
            <person name="Payen T."/>
            <person name="Noel B."/>
            <person name="Kuo A."/>
            <person name="Morin E."/>
            <person name="Chen J."/>
            <person name="Kohler A."/>
            <person name="Krizsan K."/>
            <person name="Balestrini R."/>
            <person name="Da Silva C."/>
            <person name="Montanini B."/>
            <person name="Hainaut M."/>
            <person name="Levati E."/>
            <person name="Barry K.W."/>
            <person name="Belfiori B."/>
            <person name="Cichocki N."/>
            <person name="Clum A."/>
            <person name="Dockter R.B."/>
            <person name="Fauchery L."/>
            <person name="Guy J."/>
            <person name="Iotti M."/>
            <person name="Le Tacon F."/>
            <person name="Lindquist E.A."/>
            <person name="Lipzen A."/>
            <person name="Malagnac F."/>
            <person name="Mello A."/>
            <person name="Molinier V."/>
            <person name="Miyauchi S."/>
            <person name="Poulain J."/>
            <person name="Riccioni C."/>
            <person name="Rubini A."/>
            <person name="Sitrit Y."/>
            <person name="Splivallo R."/>
            <person name="Traeger S."/>
            <person name="Wang M."/>
            <person name="Zifcakova L."/>
            <person name="Wipf D."/>
            <person name="Zambonelli A."/>
            <person name="Paolocci F."/>
            <person name="Nowrousian M."/>
            <person name="Ottonello S."/>
            <person name="Baldrian P."/>
            <person name="Spatafora J.W."/>
            <person name="Henrissat B."/>
            <person name="Nagy L.G."/>
            <person name="Aury J.M."/>
            <person name="Wincker P."/>
            <person name="Grigoriev I.V."/>
            <person name="Bonfante P."/>
            <person name="Martin F.M."/>
        </authorList>
    </citation>
    <scope>NUCLEOTIDE SEQUENCE [LARGE SCALE GENOMIC DNA]</scope>
    <source>
        <strain evidence="1 2">ATCC MYA-4762</strain>
    </source>
</reference>
<dbReference type="InParanoid" id="A0A3N4LQB9"/>
<dbReference type="AlphaFoldDB" id="A0A3N4LQB9"/>
<organism evidence="1 2">
    <name type="scientific">Terfezia boudieri ATCC MYA-4762</name>
    <dbReference type="NCBI Taxonomy" id="1051890"/>
    <lineage>
        <taxon>Eukaryota</taxon>
        <taxon>Fungi</taxon>
        <taxon>Dikarya</taxon>
        <taxon>Ascomycota</taxon>
        <taxon>Pezizomycotina</taxon>
        <taxon>Pezizomycetes</taxon>
        <taxon>Pezizales</taxon>
        <taxon>Pezizaceae</taxon>
        <taxon>Terfezia</taxon>
    </lineage>
</organism>
<dbReference type="Pfam" id="PF09056">
    <property type="entry name" value="Phospholip_A2_3"/>
    <property type="match status" value="1"/>
</dbReference>
<sequence>RGNIEDETILERDELPDGHERRESIWERGLAMIQRRETANEATDRLCFRTNIGSFLAAKRNRSPGTLIWTDDGCSKSPDRPAGFNFLHSCQRHDFCYRNFKNQNRFTKSNRLKIDNQFKSDLYNECNKHGIIKRIACKGLADTYYRVLRAAGGL</sequence>
<dbReference type="SUPFAM" id="SSF48619">
    <property type="entry name" value="Phospholipase A2, PLA2"/>
    <property type="match status" value="1"/>
</dbReference>
<dbReference type="InterPro" id="IPR036444">
    <property type="entry name" value="PLipase_A2_dom_sf"/>
</dbReference>
<dbReference type="Proteomes" id="UP000267821">
    <property type="component" value="Unassembled WGS sequence"/>
</dbReference>
<feature type="non-terminal residue" evidence="1">
    <location>
        <position position="154"/>
    </location>
</feature>
<protein>
    <recommendedName>
        <fullName evidence="3">Phospholipase A2 domain-containing protein</fullName>
    </recommendedName>
</protein>
<name>A0A3N4LQB9_9PEZI</name>
<evidence type="ECO:0000313" key="2">
    <source>
        <dbReference type="Proteomes" id="UP000267821"/>
    </source>
</evidence>
<keyword evidence="2" id="KW-1185">Reference proteome</keyword>
<dbReference type="EMBL" id="ML121539">
    <property type="protein sequence ID" value="RPB25113.1"/>
    <property type="molecule type" value="Genomic_DNA"/>
</dbReference>
<dbReference type="Gene3D" id="1.20.90.10">
    <property type="entry name" value="Phospholipase A2 domain"/>
    <property type="match status" value="1"/>
</dbReference>
<evidence type="ECO:0008006" key="3">
    <source>
        <dbReference type="Google" id="ProtNLM"/>
    </source>
</evidence>
<dbReference type="InterPro" id="IPR015141">
    <property type="entry name" value="PLipase_A2_prok/fun"/>
</dbReference>
<gene>
    <name evidence="1" type="ORF">L211DRAFT_756827</name>
</gene>
<feature type="non-terminal residue" evidence="1">
    <location>
        <position position="1"/>
    </location>
</feature>
<evidence type="ECO:0000313" key="1">
    <source>
        <dbReference type="EMBL" id="RPB25113.1"/>
    </source>
</evidence>
<dbReference type="GO" id="GO:0050482">
    <property type="term" value="P:arachidonate secretion"/>
    <property type="evidence" value="ECO:0007669"/>
    <property type="project" value="InterPro"/>
</dbReference>
<proteinExistence type="predicted"/>
<dbReference type="GO" id="GO:0004623">
    <property type="term" value="F:phospholipase A2 activity"/>
    <property type="evidence" value="ECO:0007669"/>
    <property type="project" value="InterPro"/>
</dbReference>
<accession>A0A3N4LQB9</accession>